<accession>A0A8S9LUA3</accession>
<evidence type="ECO:0000313" key="1">
    <source>
        <dbReference type="EMBL" id="KAF2609429.1"/>
    </source>
</evidence>
<proteinExistence type="predicted"/>
<sequence length="73" mass="8169">MLRALSTICVLKQTLWSGGHCLLLADFTRMLKSGAYVSLSNILAEVGEWEEVEETRKLMKGKVVEKEPGWSSL</sequence>
<dbReference type="Proteomes" id="UP000712281">
    <property type="component" value="Unassembled WGS sequence"/>
</dbReference>
<organism evidence="1 2">
    <name type="scientific">Brassica cretica</name>
    <name type="common">Mustard</name>
    <dbReference type="NCBI Taxonomy" id="69181"/>
    <lineage>
        <taxon>Eukaryota</taxon>
        <taxon>Viridiplantae</taxon>
        <taxon>Streptophyta</taxon>
        <taxon>Embryophyta</taxon>
        <taxon>Tracheophyta</taxon>
        <taxon>Spermatophyta</taxon>
        <taxon>Magnoliopsida</taxon>
        <taxon>eudicotyledons</taxon>
        <taxon>Gunneridae</taxon>
        <taxon>Pentapetalae</taxon>
        <taxon>rosids</taxon>
        <taxon>malvids</taxon>
        <taxon>Brassicales</taxon>
        <taxon>Brassicaceae</taxon>
        <taxon>Brassiceae</taxon>
        <taxon>Brassica</taxon>
    </lineage>
</organism>
<evidence type="ECO:0000313" key="2">
    <source>
        <dbReference type="Proteomes" id="UP000712281"/>
    </source>
</evidence>
<dbReference type="InterPro" id="IPR046848">
    <property type="entry name" value="E_motif"/>
</dbReference>
<name>A0A8S9LUA3_BRACR</name>
<reference evidence="1" key="1">
    <citation type="submission" date="2019-12" db="EMBL/GenBank/DDBJ databases">
        <title>Genome sequencing and annotation of Brassica cretica.</title>
        <authorList>
            <person name="Studholme D.J."/>
            <person name="Sarris P.F."/>
        </authorList>
    </citation>
    <scope>NUCLEOTIDE SEQUENCE</scope>
    <source>
        <strain evidence="1">PFS-001/15</strain>
        <tissue evidence="1">Leaf</tissue>
    </source>
</reference>
<gene>
    <name evidence="1" type="ORF">F2Q68_00046447</name>
</gene>
<dbReference type="EMBL" id="QGKW02000276">
    <property type="protein sequence ID" value="KAF2609429.1"/>
    <property type="molecule type" value="Genomic_DNA"/>
</dbReference>
<evidence type="ECO:0008006" key="3">
    <source>
        <dbReference type="Google" id="ProtNLM"/>
    </source>
</evidence>
<dbReference type="Pfam" id="PF20431">
    <property type="entry name" value="E_motif"/>
    <property type="match status" value="1"/>
</dbReference>
<dbReference type="AlphaFoldDB" id="A0A8S9LUA3"/>
<comment type="caution">
    <text evidence="1">The sequence shown here is derived from an EMBL/GenBank/DDBJ whole genome shotgun (WGS) entry which is preliminary data.</text>
</comment>
<protein>
    <recommendedName>
        <fullName evidence="3">Pentatricopeptide repeat-containing protein</fullName>
    </recommendedName>
</protein>